<dbReference type="Proteomes" id="UP001419268">
    <property type="component" value="Unassembled WGS sequence"/>
</dbReference>
<sequence>MTRHRINHLANLFANPNCFKEHSTTIRLIFKPQPQWDLALHKNVTRHIS</sequence>
<reference evidence="1 2" key="1">
    <citation type="submission" date="2024-01" db="EMBL/GenBank/DDBJ databases">
        <title>Genome assemblies of Stephania.</title>
        <authorList>
            <person name="Yang L."/>
        </authorList>
    </citation>
    <scope>NUCLEOTIDE SEQUENCE [LARGE SCALE GENOMIC DNA]</scope>
    <source>
        <strain evidence="1">JXDWG</strain>
        <tissue evidence="1">Leaf</tissue>
    </source>
</reference>
<accession>A0AAP0EVL2</accession>
<evidence type="ECO:0000313" key="2">
    <source>
        <dbReference type="Proteomes" id="UP001419268"/>
    </source>
</evidence>
<protein>
    <submittedName>
        <fullName evidence="1">Uncharacterized protein</fullName>
    </submittedName>
</protein>
<comment type="caution">
    <text evidence="1">The sequence shown here is derived from an EMBL/GenBank/DDBJ whole genome shotgun (WGS) entry which is preliminary data.</text>
</comment>
<dbReference type="EMBL" id="JBBNAG010000010">
    <property type="protein sequence ID" value="KAK9100510.1"/>
    <property type="molecule type" value="Genomic_DNA"/>
</dbReference>
<proteinExistence type="predicted"/>
<keyword evidence="2" id="KW-1185">Reference proteome</keyword>
<dbReference type="AlphaFoldDB" id="A0AAP0EVL2"/>
<organism evidence="1 2">
    <name type="scientific">Stephania cephalantha</name>
    <dbReference type="NCBI Taxonomy" id="152367"/>
    <lineage>
        <taxon>Eukaryota</taxon>
        <taxon>Viridiplantae</taxon>
        <taxon>Streptophyta</taxon>
        <taxon>Embryophyta</taxon>
        <taxon>Tracheophyta</taxon>
        <taxon>Spermatophyta</taxon>
        <taxon>Magnoliopsida</taxon>
        <taxon>Ranunculales</taxon>
        <taxon>Menispermaceae</taxon>
        <taxon>Menispermoideae</taxon>
        <taxon>Cissampelideae</taxon>
        <taxon>Stephania</taxon>
    </lineage>
</organism>
<name>A0AAP0EVL2_9MAGN</name>
<gene>
    <name evidence="1" type="ORF">Scep_023940</name>
</gene>
<evidence type="ECO:0000313" key="1">
    <source>
        <dbReference type="EMBL" id="KAK9100510.1"/>
    </source>
</evidence>